<sequence length="70" mass="8271">DKQEIKVTRVCPGFRVKRARKALKEPRDQKVTTGTSDYMVTKAVMVSKVKRGIWGQQELQRRDQRERRDP</sequence>
<dbReference type="AlphaFoldDB" id="A0ABD3XHU1"/>
<name>A0ABD3XHU1_SINWO</name>
<gene>
    <name evidence="1" type="ORF">ACJMK2_025229</name>
</gene>
<dbReference type="Proteomes" id="UP001634394">
    <property type="component" value="Unassembled WGS sequence"/>
</dbReference>
<protein>
    <submittedName>
        <fullName evidence="1">Uncharacterized protein</fullName>
    </submittedName>
</protein>
<dbReference type="EMBL" id="JBJQND010000002">
    <property type="protein sequence ID" value="KAL3885131.1"/>
    <property type="molecule type" value="Genomic_DNA"/>
</dbReference>
<accession>A0ABD3XHU1</accession>
<evidence type="ECO:0000313" key="2">
    <source>
        <dbReference type="Proteomes" id="UP001634394"/>
    </source>
</evidence>
<organism evidence="1 2">
    <name type="scientific">Sinanodonta woodiana</name>
    <name type="common">Chinese pond mussel</name>
    <name type="synonym">Anodonta woodiana</name>
    <dbReference type="NCBI Taxonomy" id="1069815"/>
    <lineage>
        <taxon>Eukaryota</taxon>
        <taxon>Metazoa</taxon>
        <taxon>Spiralia</taxon>
        <taxon>Lophotrochozoa</taxon>
        <taxon>Mollusca</taxon>
        <taxon>Bivalvia</taxon>
        <taxon>Autobranchia</taxon>
        <taxon>Heteroconchia</taxon>
        <taxon>Palaeoheterodonta</taxon>
        <taxon>Unionida</taxon>
        <taxon>Unionoidea</taxon>
        <taxon>Unionidae</taxon>
        <taxon>Unioninae</taxon>
        <taxon>Sinanodonta</taxon>
    </lineage>
</organism>
<evidence type="ECO:0000313" key="1">
    <source>
        <dbReference type="EMBL" id="KAL3885131.1"/>
    </source>
</evidence>
<keyword evidence="2" id="KW-1185">Reference proteome</keyword>
<proteinExistence type="predicted"/>
<comment type="caution">
    <text evidence="1">The sequence shown here is derived from an EMBL/GenBank/DDBJ whole genome shotgun (WGS) entry which is preliminary data.</text>
</comment>
<feature type="non-terminal residue" evidence="1">
    <location>
        <position position="1"/>
    </location>
</feature>
<reference evidence="1 2" key="1">
    <citation type="submission" date="2024-11" db="EMBL/GenBank/DDBJ databases">
        <title>Chromosome-level genome assembly of the freshwater bivalve Anodonta woodiana.</title>
        <authorList>
            <person name="Chen X."/>
        </authorList>
    </citation>
    <scope>NUCLEOTIDE SEQUENCE [LARGE SCALE GENOMIC DNA]</scope>
    <source>
        <strain evidence="1">MN2024</strain>
        <tissue evidence="1">Gills</tissue>
    </source>
</reference>